<organism evidence="6">
    <name type="scientific">Dendroctonus ponderosae</name>
    <name type="common">Mountain pine beetle</name>
    <dbReference type="NCBI Taxonomy" id="77166"/>
    <lineage>
        <taxon>Eukaryota</taxon>
        <taxon>Metazoa</taxon>
        <taxon>Ecdysozoa</taxon>
        <taxon>Arthropoda</taxon>
        <taxon>Hexapoda</taxon>
        <taxon>Insecta</taxon>
        <taxon>Pterygota</taxon>
        <taxon>Neoptera</taxon>
        <taxon>Endopterygota</taxon>
        <taxon>Coleoptera</taxon>
        <taxon>Polyphaga</taxon>
        <taxon>Cucujiformia</taxon>
        <taxon>Curculionidae</taxon>
        <taxon>Scolytinae</taxon>
        <taxon>Dendroctonus</taxon>
    </lineage>
</organism>
<dbReference type="PANTHER" id="PTHR10337">
    <property type="entry name" value="SHC TRANSFORMING PROTEIN"/>
    <property type="match status" value="1"/>
</dbReference>
<feature type="region of interest" description="Disordered" evidence="3">
    <location>
        <begin position="412"/>
        <end position="450"/>
    </location>
</feature>
<dbReference type="SUPFAM" id="SSF55550">
    <property type="entry name" value="SH2 domain"/>
    <property type="match status" value="1"/>
</dbReference>
<dbReference type="Pfam" id="PF00017">
    <property type="entry name" value="SH2"/>
    <property type="match status" value="1"/>
</dbReference>
<dbReference type="GO" id="GO:0007169">
    <property type="term" value="P:cell surface receptor protein tyrosine kinase signaling pathway"/>
    <property type="evidence" value="ECO:0007669"/>
    <property type="project" value="TreeGrafter"/>
</dbReference>
<dbReference type="SUPFAM" id="SSF50729">
    <property type="entry name" value="PH domain-like"/>
    <property type="match status" value="1"/>
</dbReference>
<dbReference type="SMART" id="SM00462">
    <property type="entry name" value="PTB"/>
    <property type="match status" value="1"/>
</dbReference>
<feature type="domain" description="PID" evidence="4">
    <location>
        <begin position="23"/>
        <end position="180"/>
    </location>
</feature>
<evidence type="ECO:0000256" key="2">
    <source>
        <dbReference type="PROSITE-ProRule" id="PRU00191"/>
    </source>
</evidence>
<dbReference type="InterPro" id="IPR006020">
    <property type="entry name" value="PTB/PI_dom"/>
</dbReference>
<dbReference type="GO" id="GO:0035556">
    <property type="term" value="P:intracellular signal transduction"/>
    <property type="evidence" value="ECO:0007669"/>
    <property type="project" value="InterPro"/>
</dbReference>
<dbReference type="CDD" id="cd01209">
    <property type="entry name" value="PTB_Shc"/>
    <property type="match status" value="1"/>
</dbReference>
<dbReference type="GO" id="GO:0030971">
    <property type="term" value="F:receptor tyrosine kinase binding"/>
    <property type="evidence" value="ECO:0007669"/>
    <property type="project" value="TreeGrafter"/>
</dbReference>
<feature type="compositionally biased region" description="Low complexity" evidence="3">
    <location>
        <begin position="422"/>
        <end position="437"/>
    </location>
</feature>
<dbReference type="Proteomes" id="UP000030742">
    <property type="component" value="Unassembled WGS sequence"/>
</dbReference>
<dbReference type="CDD" id="cd09925">
    <property type="entry name" value="SH2_SHC"/>
    <property type="match status" value="1"/>
</dbReference>
<evidence type="ECO:0000256" key="1">
    <source>
        <dbReference type="ARBA" id="ARBA00022999"/>
    </source>
</evidence>
<dbReference type="InterPro" id="IPR051235">
    <property type="entry name" value="CEP152/SHC-Transforming"/>
</dbReference>
<gene>
    <name evidence="7" type="ORF">D910_02639</name>
    <name evidence="6" type="ORF">YQE_02472</name>
</gene>
<feature type="non-terminal residue" evidence="6">
    <location>
        <position position="1"/>
    </location>
</feature>
<dbReference type="FunFam" id="3.30.505.10:FF:000005">
    <property type="entry name" value="SHC-transforming protein 1 isoform 3"/>
    <property type="match status" value="1"/>
</dbReference>
<dbReference type="InterPro" id="IPR036860">
    <property type="entry name" value="SH2_dom_sf"/>
</dbReference>
<dbReference type="InterPro" id="IPR011993">
    <property type="entry name" value="PH-like_dom_sf"/>
</dbReference>
<dbReference type="InterPro" id="IPR035676">
    <property type="entry name" value="SHC_SH2"/>
</dbReference>
<dbReference type="InterPro" id="IPR006019">
    <property type="entry name" value="PID_Shc-like"/>
</dbReference>
<reference evidence="6 8" key="1">
    <citation type="journal article" date="2013" name="Genome Biol.">
        <title>Draft genome of the mountain pine beetle, Dendroctonus ponderosae Hopkins, a major forest pest.</title>
        <authorList>
            <person name="Keeling C.I."/>
            <person name="Yuen M.M."/>
            <person name="Liao N.Y."/>
            <person name="Docking T.R."/>
            <person name="Chan S.K."/>
            <person name="Taylor G.A."/>
            <person name="Palmquist D.L."/>
            <person name="Jackman S.D."/>
            <person name="Nguyen A."/>
            <person name="Li M."/>
            <person name="Henderson H."/>
            <person name="Janes J.K."/>
            <person name="Zhao Y."/>
            <person name="Pandoh P."/>
            <person name="Moore R."/>
            <person name="Sperling F.A."/>
            <person name="Huber D.P."/>
            <person name="Birol I."/>
            <person name="Jones S.J."/>
            <person name="Bohlmann J."/>
        </authorList>
    </citation>
    <scope>NUCLEOTIDE SEQUENCE</scope>
</reference>
<evidence type="ECO:0000259" key="4">
    <source>
        <dbReference type="PROSITE" id="PS01179"/>
    </source>
</evidence>
<dbReference type="GO" id="GO:0005886">
    <property type="term" value="C:plasma membrane"/>
    <property type="evidence" value="ECO:0007669"/>
    <property type="project" value="TreeGrafter"/>
</dbReference>
<dbReference type="OrthoDB" id="9938362at2759"/>
<dbReference type="PROSITE" id="PS50001">
    <property type="entry name" value="SH2"/>
    <property type="match status" value="1"/>
</dbReference>
<feature type="domain" description="SH2" evidence="5">
    <location>
        <begin position="327"/>
        <end position="416"/>
    </location>
</feature>
<dbReference type="AlphaFoldDB" id="N6TL02"/>
<evidence type="ECO:0008006" key="9">
    <source>
        <dbReference type="Google" id="ProtNLM"/>
    </source>
</evidence>
<proteinExistence type="predicted"/>
<dbReference type="Pfam" id="PF00640">
    <property type="entry name" value="PID"/>
    <property type="match status" value="1"/>
</dbReference>
<evidence type="ECO:0000313" key="8">
    <source>
        <dbReference type="Proteomes" id="UP000030742"/>
    </source>
</evidence>
<dbReference type="HOGENOM" id="CLU_029532_0_1_1"/>
<dbReference type="PANTHER" id="PTHR10337:SF11">
    <property type="entry name" value="DSHC PROTEIN"/>
    <property type="match status" value="1"/>
</dbReference>
<evidence type="ECO:0000256" key="3">
    <source>
        <dbReference type="SAM" id="MobiDB-lite"/>
    </source>
</evidence>
<dbReference type="EMBL" id="KB740193">
    <property type="protein sequence ID" value="ENN81104.1"/>
    <property type="molecule type" value="Genomic_DNA"/>
</dbReference>
<dbReference type="SMART" id="SM00252">
    <property type="entry name" value="SH2"/>
    <property type="match status" value="1"/>
</dbReference>
<evidence type="ECO:0000259" key="5">
    <source>
        <dbReference type="PROSITE" id="PS50001"/>
    </source>
</evidence>
<dbReference type="PRINTS" id="PR00401">
    <property type="entry name" value="SH2DOMAIN"/>
</dbReference>
<dbReference type="Gene3D" id="2.30.29.30">
    <property type="entry name" value="Pleckstrin-homology domain (PH domain)/Phosphotyrosine-binding domain (PTB)"/>
    <property type="match status" value="1"/>
</dbReference>
<dbReference type="PROSITE" id="PS01179">
    <property type="entry name" value="PID"/>
    <property type="match status" value="1"/>
</dbReference>
<keyword evidence="1 2" id="KW-0727">SH2 domain</keyword>
<protein>
    <recommendedName>
        <fullName evidence="9">SHC-transforming protein 1</fullName>
    </recommendedName>
</protein>
<dbReference type="STRING" id="77166.N6TL02"/>
<accession>N6TL02</accession>
<evidence type="ECO:0000313" key="7">
    <source>
        <dbReference type="EMBL" id="ERL85218.1"/>
    </source>
</evidence>
<dbReference type="InterPro" id="IPR000980">
    <property type="entry name" value="SH2"/>
</dbReference>
<dbReference type="OMA" id="IWFHGSV"/>
<dbReference type="EMBL" id="KB631669">
    <property type="protein sequence ID" value="ERL85218.1"/>
    <property type="molecule type" value="Genomic_DNA"/>
</dbReference>
<dbReference type="FunFam" id="2.30.29.30:FF:000377">
    <property type="entry name" value="Shc transforming protein"/>
    <property type="match status" value="1"/>
</dbReference>
<dbReference type="PRINTS" id="PR00629">
    <property type="entry name" value="SHCPIDOMAIN"/>
</dbReference>
<dbReference type="Gene3D" id="3.30.505.10">
    <property type="entry name" value="SH2 domain"/>
    <property type="match status" value="1"/>
</dbReference>
<evidence type="ECO:0000313" key="6">
    <source>
        <dbReference type="EMBL" id="ENN81104.1"/>
    </source>
</evidence>
<name>N6TL02_DENPD</name>
<sequence length="450" mass="49419">MSAFNIKPSTGWLHSDKLIARQGATYAVRYVGCLEVKVSMKTLDFKTRSSVAKECINKVCEAAGLKTVDKKRKVDRKVQKAIAETPNMTHAGTNVTLKVSSVNLSLTSLENNQVIAHHEMPKISFASGGDSETLDFVSYIAKDNNELRACYVLECGGGLAKDVIATFCQAFELRFQLFSRPSTNVYVVGATAGPQSVQTGGDADKDYYNDLPGKVPPDVMGPPPVPPLPALVPPFTTLPPVTPNLIDFNCDVASAEGPHHDYVNDNVAVNRERDVFDMRKFSYWYNVSSFQFVCCIVTEPFSQHASSTGSNVRTDVDNLEQLKKEFWFHGPITRADAERLLQRDGDFLVRESTNTPGQFVLSGMQDNNKKHLLLIDPEGVVRTKDRMFSSVSHLIQFHFDNALPIISAESALSGEESDKSGSDSGSSSDSQQNSGSDRLVHSKLLSIKLN</sequence>